<sequence>MSQLSSYQIRFNQPLSTTQIVNIYKYSSNKERNIYLHQDHLIADAGHLTKLLSFFLFVNTDQPAVMIIDGENIEEVYHTIHNELEDCIDDISVRSKYSEAQVNSQTSIFV</sequence>
<evidence type="ECO:0008006" key="3">
    <source>
        <dbReference type="Google" id="ProtNLM"/>
    </source>
</evidence>
<dbReference type="Proteomes" id="UP001596494">
    <property type="component" value="Unassembled WGS sequence"/>
</dbReference>
<accession>A0ABW2K3N5</accession>
<dbReference type="RefSeq" id="WP_289216458.1">
    <property type="nucleotide sequence ID" value="NZ_JAPVRC010000006.1"/>
</dbReference>
<comment type="caution">
    <text evidence="1">The sequence shown here is derived from an EMBL/GenBank/DDBJ whole genome shotgun (WGS) entry which is preliminary data.</text>
</comment>
<organism evidence="1 2">
    <name type="scientific">Halobacillus campisalis</name>
    <dbReference type="NCBI Taxonomy" id="435909"/>
    <lineage>
        <taxon>Bacteria</taxon>
        <taxon>Bacillati</taxon>
        <taxon>Bacillota</taxon>
        <taxon>Bacilli</taxon>
        <taxon>Bacillales</taxon>
        <taxon>Bacillaceae</taxon>
        <taxon>Halobacillus</taxon>
    </lineage>
</organism>
<gene>
    <name evidence="1" type="ORF">ACFQMN_10740</name>
</gene>
<evidence type="ECO:0000313" key="1">
    <source>
        <dbReference type="EMBL" id="MFC7321360.1"/>
    </source>
</evidence>
<reference evidence="2" key="1">
    <citation type="journal article" date="2019" name="Int. J. Syst. Evol. Microbiol.">
        <title>The Global Catalogue of Microorganisms (GCM) 10K type strain sequencing project: providing services to taxonomists for standard genome sequencing and annotation.</title>
        <authorList>
            <consortium name="The Broad Institute Genomics Platform"/>
            <consortium name="The Broad Institute Genome Sequencing Center for Infectious Disease"/>
            <person name="Wu L."/>
            <person name="Ma J."/>
        </authorList>
    </citation>
    <scope>NUCLEOTIDE SEQUENCE [LARGE SCALE GENOMIC DNA]</scope>
    <source>
        <strain evidence="2">CCUG 73951</strain>
    </source>
</reference>
<evidence type="ECO:0000313" key="2">
    <source>
        <dbReference type="Proteomes" id="UP001596494"/>
    </source>
</evidence>
<dbReference type="EMBL" id="JBHTBY010000008">
    <property type="protein sequence ID" value="MFC7321360.1"/>
    <property type="molecule type" value="Genomic_DNA"/>
</dbReference>
<protein>
    <recommendedName>
        <fullName evidence="3">Condensation domain-containing protein</fullName>
    </recommendedName>
</protein>
<proteinExistence type="predicted"/>
<name>A0ABW2K3N5_9BACI</name>
<keyword evidence="2" id="KW-1185">Reference proteome</keyword>